<feature type="compositionally biased region" description="Basic and acidic residues" evidence="1">
    <location>
        <begin position="729"/>
        <end position="739"/>
    </location>
</feature>
<feature type="compositionally biased region" description="Basic and acidic residues" evidence="1">
    <location>
        <begin position="697"/>
        <end position="722"/>
    </location>
</feature>
<feature type="compositionally biased region" description="Low complexity" evidence="1">
    <location>
        <begin position="917"/>
        <end position="929"/>
    </location>
</feature>
<feature type="compositionally biased region" description="Gly residues" evidence="1">
    <location>
        <begin position="892"/>
        <end position="908"/>
    </location>
</feature>
<feature type="region of interest" description="Disordered" evidence="1">
    <location>
        <begin position="1"/>
        <end position="72"/>
    </location>
</feature>
<evidence type="ECO:0000313" key="3">
    <source>
        <dbReference type="Proteomes" id="UP000224634"/>
    </source>
</evidence>
<feature type="region of interest" description="Disordered" evidence="1">
    <location>
        <begin position="793"/>
        <end position="945"/>
    </location>
</feature>
<feature type="compositionally biased region" description="Low complexity" evidence="1">
    <location>
        <begin position="530"/>
        <end position="553"/>
    </location>
</feature>
<organism evidence="2 3">
    <name type="scientific">Polytolypa hystricis (strain UAMH7299)</name>
    <dbReference type="NCBI Taxonomy" id="1447883"/>
    <lineage>
        <taxon>Eukaryota</taxon>
        <taxon>Fungi</taxon>
        <taxon>Dikarya</taxon>
        <taxon>Ascomycota</taxon>
        <taxon>Pezizomycotina</taxon>
        <taxon>Eurotiomycetes</taxon>
        <taxon>Eurotiomycetidae</taxon>
        <taxon>Onygenales</taxon>
        <taxon>Onygenales incertae sedis</taxon>
        <taxon>Polytolypa</taxon>
    </lineage>
</organism>
<feature type="compositionally biased region" description="Basic residues" evidence="1">
    <location>
        <begin position="571"/>
        <end position="580"/>
    </location>
</feature>
<protein>
    <submittedName>
        <fullName evidence="2">Uncharacterized protein</fullName>
    </submittedName>
</protein>
<feature type="compositionally biased region" description="Basic and acidic residues" evidence="1">
    <location>
        <begin position="489"/>
        <end position="506"/>
    </location>
</feature>
<dbReference type="Proteomes" id="UP000224634">
    <property type="component" value="Unassembled WGS sequence"/>
</dbReference>
<dbReference type="EMBL" id="PDNA01000119">
    <property type="protein sequence ID" value="PGH12335.1"/>
    <property type="molecule type" value="Genomic_DNA"/>
</dbReference>
<feature type="region of interest" description="Disordered" evidence="1">
    <location>
        <begin position="484"/>
        <end position="588"/>
    </location>
</feature>
<dbReference type="OrthoDB" id="5408998at2759"/>
<feature type="compositionally biased region" description="Basic and acidic residues" evidence="1">
    <location>
        <begin position="814"/>
        <end position="829"/>
    </location>
</feature>
<feature type="region of interest" description="Disordered" evidence="1">
    <location>
        <begin position="264"/>
        <end position="343"/>
    </location>
</feature>
<accession>A0A2B7XTR9</accession>
<keyword evidence="3" id="KW-1185">Reference proteome</keyword>
<feature type="compositionally biased region" description="Polar residues" evidence="1">
    <location>
        <begin position="758"/>
        <end position="775"/>
    </location>
</feature>
<evidence type="ECO:0000313" key="2">
    <source>
        <dbReference type="EMBL" id="PGH12335.1"/>
    </source>
</evidence>
<dbReference type="AlphaFoldDB" id="A0A2B7XTR9"/>
<gene>
    <name evidence="2" type="ORF">AJ80_06745</name>
</gene>
<sequence length="945" mass="103136">MTNLSLPDDDDAPPPYTPVDPLTPASSNTSSASGGVTATATATVTATPATVLTPPASDINTPTTSTTTEDIPAYTYIPESPANFITAGPYFLQRAQASSPPPPPPALTPAPLLITPPQSASTHSADDFLEHTLTIYSRSQSKDYPRPPRCWRTIPDEHLTQLDWNTFLNYVFPPHLAPAATQMNLPRKLRAEIERDHKDCAQESDVERRTRIAAVVAEWNHEFFAPRGLSVRHVYIGAGETAPPTPLCPMCYPSSVRTMVMRHAEQARSPAAREGSTARQGIPRRPVGAQPNQGYSAPMSVPPVEPDHAPTHWSETTTTTTTSSRSPSIPYPNDAVELESPTTPSSNLSFGGIASAVVAVQNWATQMHEQAHQYGQRVTEQAAAYGKRIEDQSQMCGQMIERQAKLHSDLAQHHAKRIEQMGQRACDGWSQTGHASMSWCPPRGGARGSQWCSPQFQAHMHARDAFWGARGRVRGRGRGCNSGFGIGMRDLHHQGSHQEQEMHELEAPGSSTLPAQAQQGCHAPRHRPRSPSVCSNGSSSSSASSLSEATDTSSDSDSDSDDNHSDSHSARNNHHDRRRRNPSDADMAYQASTRDHHARLLEHHAAAQQLRQEYRALKTAHQHIRKSEARGHKIRGRRGGGGGGGVEDDEYDDAAADIAAERAALKIQMQQMKADFHTLVHELKKEKREIRRVWKEQKKEENRARHEERKTRRQRGIGERGGRNGGGGVRREESRRTTDPPHPPLLQTHSLPHVDLQTPISPLTPVSSITSQPRSSTLPILPAVALPTPATLLLPKLPSSDAAAEPQPPLTRKQLKEKTKLQKAAEKERLKKLKRKEKEMKKQKQNSNKSKNKSKGKEEEKEEEGVVEWGWAEAAASTTSLSKKKGKDVGKGKGGLGGSGAWTGGGVQWSGDTEQQSGVVPVSDVSEVSEIGDIDGQERAGSVVS</sequence>
<evidence type="ECO:0000256" key="1">
    <source>
        <dbReference type="SAM" id="MobiDB-lite"/>
    </source>
</evidence>
<feature type="region of interest" description="Disordered" evidence="1">
    <location>
        <begin position="619"/>
        <end position="648"/>
    </location>
</feature>
<proteinExistence type="predicted"/>
<dbReference type="STRING" id="1447883.A0A2B7XTR9"/>
<name>A0A2B7XTR9_POLH7</name>
<feature type="compositionally biased region" description="Low complexity" evidence="1">
    <location>
        <begin position="19"/>
        <end position="68"/>
    </location>
</feature>
<feature type="region of interest" description="Disordered" evidence="1">
    <location>
        <begin position="697"/>
        <end position="775"/>
    </location>
</feature>
<feature type="compositionally biased region" description="Polar residues" evidence="1">
    <location>
        <begin position="509"/>
        <end position="519"/>
    </location>
</feature>
<reference evidence="2 3" key="1">
    <citation type="submission" date="2017-10" db="EMBL/GenBank/DDBJ databases">
        <title>Comparative genomics in systemic dimorphic fungi from Ajellomycetaceae.</title>
        <authorList>
            <person name="Munoz J.F."/>
            <person name="Mcewen J.G."/>
            <person name="Clay O.K."/>
            <person name="Cuomo C.A."/>
        </authorList>
    </citation>
    <scope>NUCLEOTIDE SEQUENCE [LARGE SCALE GENOMIC DNA]</scope>
    <source>
        <strain evidence="2 3">UAMH7299</strain>
    </source>
</reference>
<comment type="caution">
    <text evidence="2">The sequence shown here is derived from an EMBL/GenBank/DDBJ whole genome shotgun (WGS) entry which is preliminary data.</text>
</comment>